<dbReference type="EMBL" id="JAVTLL010000027">
    <property type="protein sequence ID" value="MDT7845631.1"/>
    <property type="molecule type" value="Genomic_DNA"/>
</dbReference>
<evidence type="ECO:0000313" key="2">
    <source>
        <dbReference type="Proteomes" id="UP001257948"/>
    </source>
</evidence>
<evidence type="ECO:0000313" key="1">
    <source>
        <dbReference type="EMBL" id="MDT7845631.1"/>
    </source>
</evidence>
<evidence type="ECO:0008006" key="3">
    <source>
        <dbReference type="Google" id="ProtNLM"/>
    </source>
</evidence>
<protein>
    <recommendedName>
        <fullName evidence="3">Transposase</fullName>
    </recommendedName>
</protein>
<gene>
    <name evidence="1" type="ORF">RQC66_33445</name>
</gene>
<dbReference type="RefSeq" id="WP_314205819.1">
    <property type="nucleotide sequence ID" value="NZ_JAVTLL010000027.1"/>
</dbReference>
<accession>A0ABU3M2A3</accession>
<dbReference type="Proteomes" id="UP001257948">
    <property type="component" value="Unassembled WGS sequence"/>
</dbReference>
<sequence length="41" mass="4618">MTSRGWCVLMAVLSARETARLIARLGRELTLRINTGLKDPF</sequence>
<name>A0ABU3M2A3_9ACTN</name>
<organism evidence="1 2">
    <name type="scientific">Streptomyces justiciae</name>
    <dbReference type="NCBI Taxonomy" id="2780140"/>
    <lineage>
        <taxon>Bacteria</taxon>
        <taxon>Bacillati</taxon>
        <taxon>Actinomycetota</taxon>
        <taxon>Actinomycetes</taxon>
        <taxon>Kitasatosporales</taxon>
        <taxon>Streptomycetaceae</taxon>
        <taxon>Streptomyces</taxon>
    </lineage>
</organism>
<reference evidence="2" key="1">
    <citation type="submission" date="2023-07" db="EMBL/GenBank/DDBJ databases">
        <title>Draft genome sequence of the endophytic actinobacterium Streptomyces justiciae WPN32, a potential antibiotic producer.</title>
        <authorList>
            <person name="Yasawong M."/>
            <person name="Pana W."/>
            <person name="Ganta P."/>
            <person name="Santapan N."/>
            <person name="Songngamsuk T."/>
            <person name="Phatcharaharikarn M."/>
            <person name="Kerdtoob S."/>
            <person name="Nantapong N."/>
        </authorList>
    </citation>
    <scope>NUCLEOTIDE SEQUENCE [LARGE SCALE GENOMIC DNA]</scope>
    <source>
        <strain evidence="2">WPN32</strain>
    </source>
</reference>
<proteinExistence type="predicted"/>
<comment type="caution">
    <text evidence="1">The sequence shown here is derived from an EMBL/GenBank/DDBJ whole genome shotgun (WGS) entry which is preliminary data.</text>
</comment>
<keyword evidence="2" id="KW-1185">Reference proteome</keyword>